<dbReference type="PROSITE" id="PS51192">
    <property type="entry name" value="HELICASE_ATP_BIND_1"/>
    <property type="match status" value="1"/>
</dbReference>
<feature type="domain" description="Helicase ATP-binding" evidence="12">
    <location>
        <begin position="496"/>
        <end position="669"/>
    </location>
</feature>
<keyword evidence="3" id="KW-0547">Nucleotide-binding</keyword>
<evidence type="ECO:0000256" key="2">
    <source>
        <dbReference type="ARBA" id="ARBA00022723"/>
    </source>
</evidence>
<accession>A0A9N9F0Q4</accession>
<dbReference type="PANTHER" id="PTHR45626:SF52">
    <property type="entry name" value="SINGLE-STRANDED DNA-DEPENDENT ATPASE (EUROFUNG)"/>
    <property type="match status" value="1"/>
</dbReference>
<comment type="similarity">
    <text evidence="1">Belongs to the SNF2/RAD54 helicase family.</text>
</comment>
<dbReference type="Pfam" id="PF00271">
    <property type="entry name" value="Helicase_C"/>
    <property type="match status" value="1"/>
</dbReference>
<dbReference type="InterPro" id="IPR001650">
    <property type="entry name" value="Helicase_C-like"/>
</dbReference>
<keyword evidence="15" id="KW-1185">Reference proteome</keyword>
<feature type="domain" description="Helicase C-terminal" evidence="13">
    <location>
        <begin position="911"/>
        <end position="1076"/>
    </location>
</feature>
<sequence length="1076" mass="121539">MNHTKNQNIPNQNLQNTIPPSAAVNMLIDLTKDNTAAVNAYCPILASKKQRRLGIRNDSPSLSADTRPQKRSRIEEAQDYNLSTPSLSVQSIPNIYNQTKLPSTREIFNNSPPMAPAQVKHVASSTYFPNNSIITPEFTSAPTSNGIQSSYVLPSNTILPPASVNYSSQYLSHPQGFQRPYYTEIPPYNLGYIMNPSMAQIQQHITSNSPPSSSSSTTSSQSPNNALQGEVIDLTTDSDDDCIIDEKETNRDLCWGMIESLVLILYPRPCTGGKGEEEVKLKREGITGKNQDNELFGVVEQDLANVLAPLMDENLIWTEATIPKNWSPSDQMIPLHIVIYGRPVNTEIVSSHLYERKVILTDPVVYNVETRYANPHSLPPGITHLNKNNLKSFKEYSGGSSGTTTTRSPEDMKNQIDKVFNSLMNAESIPELDPDDRLATTLYKHQKQALYFLMKREQYNDFTDDQTNELTTLWRRRISAGRHTVYYNVVTNSEVKVKPVQMRGGIIADDMGLGKTIQIIALILANEYSDMDLRSRGTLIVCPLSTVANWEEQLAGHVQENALNVYVYHGGARISDPSHLINYDVVITTYNVSGTEYSKQSKNTINSALQQIHWFRIILDEAHIIKDINTVQSKAACSLKAERRWCLTGTPIQNKLDDLFALIKFLHMVPFESKENWNHYISRPIKSIDPVGISRLQTIMKCITLRRTKIVNGKPLLALPPRNDHYRYLELSDHERKLYEKIYRSQAERIKKFAEENNIMRHYVNILQSLLRLRQICAHYSLVKESDIPDDLDEEIVNEGLTPTRALMLLSIVRESGVDQCGSCLSDLAQTVVVTRCEHLFCIDCANKNMSQLLSSAPFEDQKVLADCPICGLKLISGDVCEVSDSKDIENDHITRSEGVVKVHSTKVKALLEDLVQAKKDGVKSVVFSQWTRMLDLIQDALNENDIIYTRLDGTMPRAERTQNMNIFKKQDDVSVILVSLKAGGVGLNLTAAQRVYLMDPFWNPSVENQAIDRIHRLGQTCAVDTIRFIIKNSVEEGILQLQERKLRLAELTFSEKLSKQEITRRRLEDLKVLFK</sequence>
<dbReference type="InterPro" id="IPR013083">
    <property type="entry name" value="Znf_RING/FYVE/PHD"/>
</dbReference>
<dbReference type="Pfam" id="PF00176">
    <property type="entry name" value="SNF2-rel_dom"/>
    <property type="match status" value="1"/>
</dbReference>
<dbReference type="GO" id="GO:0005634">
    <property type="term" value="C:nucleus"/>
    <property type="evidence" value="ECO:0007669"/>
    <property type="project" value="TreeGrafter"/>
</dbReference>
<dbReference type="GO" id="GO:0004386">
    <property type="term" value="F:helicase activity"/>
    <property type="evidence" value="ECO:0007669"/>
    <property type="project" value="UniProtKB-KW"/>
</dbReference>
<dbReference type="PROSITE" id="PS00518">
    <property type="entry name" value="ZF_RING_1"/>
    <property type="match status" value="1"/>
</dbReference>
<dbReference type="GO" id="GO:0016787">
    <property type="term" value="F:hydrolase activity"/>
    <property type="evidence" value="ECO:0007669"/>
    <property type="project" value="UniProtKB-KW"/>
</dbReference>
<evidence type="ECO:0000256" key="9">
    <source>
        <dbReference type="PROSITE-ProRule" id="PRU00175"/>
    </source>
</evidence>
<feature type="region of interest" description="Disordered" evidence="10">
    <location>
        <begin position="202"/>
        <end position="225"/>
    </location>
</feature>
<keyword evidence="2" id="KW-0479">Metal-binding</keyword>
<evidence type="ECO:0000256" key="4">
    <source>
        <dbReference type="ARBA" id="ARBA00022771"/>
    </source>
</evidence>
<evidence type="ECO:0000256" key="8">
    <source>
        <dbReference type="ARBA" id="ARBA00022840"/>
    </source>
</evidence>
<keyword evidence="6" id="KW-0347">Helicase</keyword>
<dbReference type="InterPro" id="IPR050628">
    <property type="entry name" value="SNF2_RAD54_helicase_TF"/>
</dbReference>
<dbReference type="GO" id="GO:0008270">
    <property type="term" value="F:zinc ion binding"/>
    <property type="evidence" value="ECO:0007669"/>
    <property type="project" value="UniProtKB-KW"/>
</dbReference>
<evidence type="ECO:0000259" key="12">
    <source>
        <dbReference type="PROSITE" id="PS51192"/>
    </source>
</evidence>
<dbReference type="Pfam" id="PF00097">
    <property type="entry name" value="zf-C3HC4"/>
    <property type="match status" value="1"/>
</dbReference>
<feature type="region of interest" description="Disordered" evidence="10">
    <location>
        <begin position="52"/>
        <end position="73"/>
    </location>
</feature>
<dbReference type="InterPro" id="IPR049730">
    <property type="entry name" value="SNF2/RAD54-like_C"/>
</dbReference>
<dbReference type="SMART" id="SM00184">
    <property type="entry name" value="RING"/>
    <property type="match status" value="1"/>
</dbReference>
<dbReference type="SUPFAM" id="SSF57850">
    <property type="entry name" value="RING/U-box"/>
    <property type="match status" value="1"/>
</dbReference>
<comment type="caution">
    <text evidence="14">The sequence shown here is derived from an EMBL/GenBank/DDBJ whole genome shotgun (WGS) entry which is preliminary data.</text>
</comment>
<dbReference type="PROSITE" id="PS50089">
    <property type="entry name" value="ZF_RING_2"/>
    <property type="match status" value="1"/>
</dbReference>
<dbReference type="InterPro" id="IPR018957">
    <property type="entry name" value="Znf_C3HC4_RING-type"/>
</dbReference>
<keyword evidence="7" id="KW-0862">Zinc</keyword>
<evidence type="ECO:0000256" key="7">
    <source>
        <dbReference type="ARBA" id="ARBA00022833"/>
    </source>
</evidence>
<dbReference type="InterPro" id="IPR001841">
    <property type="entry name" value="Znf_RING"/>
</dbReference>
<dbReference type="InterPro" id="IPR017907">
    <property type="entry name" value="Znf_RING_CS"/>
</dbReference>
<proteinExistence type="inferred from homology"/>
<evidence type="ECO:0000256" key="6">
    <source>
        <dbReference type="ARBA" id="ARBA00022806"/>
    </source>
</evidence>
<keyword evidence="5" id="KW-0378">Hydrolase</keyword>
<dbReference type="InterPro" id="IPR014001">
    <property type="entry name" value="Helicase_ATP-bd"/>
</dbReference>
<dbReference type="GO" id="GO:0005524">
    <property type="term" value="F:ATP binding"/>
    <property type="evidence" value="ECO:0007669"/>
    <property type="project" value="UniProtKB-KW"/>
</dbReference>
<gene>
    <name evidence="14" type="ORF">FCALED_LOCUS3772</name>
</gene>
<dbReference type="SMART" id="SM00487">
    <property type="entry name" value="DEXDc"/>
    <property type="match status" value="1"/>
</dbReference>
<dbReference type="Gene3D" id="3.40.50.300">
    <property type="entry name" value="P-loop containing nucleotide triphosphate hydrolases"/>
    <property type="match status" value="1"/>
</dbReference>
<dbReference type="InterPro" id="IPR038718">
    <property type="entry name" value="SNF2-like_sf"/>
</dbReference>
<dbReference type="InterPro" id="IPR027417">
    <property type="entry name" value="P-loop_NTPase"/>
</dbReference>
<dbReference type="SUPFAM" id="SSF52540">
    <property type="entry name" value="P-loop containing nucleoside triphosphate hydrolases"/>
    <property type="match status" value="2"/>
</dbReference>
<evidence type="ECO:0000256" key="1">
    <source>
        <dbReference type="ARBA" id="ARBA00007025"/>
    </source>
</evidence>
<dbReference type="CDD" id="cd18793">
    <property type="entry name" value="SF2_C_SNF"/>
    <property type="match status" value="1"/>
</dbReference>
<protein>
    <submittedName>
        <fullName evidence="14">8314_t:CDS:1</fullName>
    </submittedName>
</protein>
<evidence type="ECO:0000256" key="3">
    <source>
        <dbReference type="ARBA" id="ARBA00022741"/>
    </source>
</evidence>
<dbReference type="EMBL" id="CAJVPQ010000683">
    <property type="protein sequence ID" value="CAG8502372.1"/>
    <property type="molecule type" value="Genomic_DNA"/>
</dbReference>
<dbReference type="SMART" id="SM00490">
    <property type="entry name" value="HELICc"/>
    <property type="match status" value="1"/>
</dbReference>
<dbReference type="InterPro" id="IPR000330">
    <property type="entry name" value="SNF2_N"/>
</dbReference>
<name>A0A9N9F0Q4_9GLOM</name>
<feature type="domain" description="RING-type" evidence="11">
    <location>
        <begin position="821"/>
        <end position="871"/>
    </location>
</feature>
<dbReference type="Gene3D" id="3.30.40.10">
    <property type="entry name" value="Zinc/RING finger domain, C3HC4 (zinc finger)"/>
    <property type="match status" value="1"/>
</dbReference>
<dbReference type="PROSITE" id="PS51194">
    <property type="entry name" value="HELICASE_CTER"/>
    <property type="match status" value="1"/>
</dbReference>
<dbReference type="Gene3D" id="3.40.50.10810">
    <property type="entry name" value="Tandem AAA-ATPase domain"/>
    <property type="match status" value="1"/>
</dbReference>
<dbReference type="OrthoDB" id="448448at2759"/>
<evidence type="ECO:0000256" key="5">
    <source>
        <dbReference type="ARBA" id="ARBA00022801"/>
    </source>
</evidence>
<evidence type="ECO:0000256" key="10">
    <source>
        <dbReference type="SAM" id="MobiDB-lite"/>
    </source>
</evidence>
<dbReference type="Proteomes" id="UP000789570">
    <property type="component" value="Unassembled WGS sequence"/>
</dbReference>
<evidence type="ECO:0000313" key="15">
    <source>
        <dbReference type="Proteomes" id="UP000789570"/>
    </source>
</evidence>
<evidence type="ECO:0000313" key="14">
    <source>
        <dbReference type="EMBL" id="CAG8502372.1"/>
    </source>
</evidence>
<dbReference type="AlphaFoldDB" id="A0A9N9F0Q4"/>
<evidence type="ECO:0000259" key="13">
    <source>
        <dbReference type="PROSITE" id="PS51194"/>
    </source>
</evidence>
<feature type="compositionally biased region" description="Low complexity" evidence="10">
    <location>
        <begin position="206"/>
        <end position="225"/>
    </location>
</feature>
<reference evidence="14" key="1">
    <citation type="submission" date="2021-06" db="EMBL/GenBank/DDBJ databases">
        <authorList>
            <person name="Kallberg Y."/>
            <person name="Tangrot J."/>
            <person name="Rosling A."/>
        </authorList>
    </citation>
    <scope>NUCLEOTIDE SEQUENCE</scope>
    <source>
        <strain evidence="14">UK204</strain>
    </source>
</reference>
<evidence type="ECO:0000259" key="11">
    <source>
        <dbReference type="PROSITE" id="PS50089"/>
    </source>
</evidence>
<dbReference type="GO" id="GO:0006281">
    <property type="term" value="P:DNA repair"/>
    <property type="evidence" value="ECO:0007669"/>
    <property type="project" value="TreeGrafter"/>
</dbReference>
<keyword evidence="4 9" id="KW-0863">Zinc-finger</keyword>
<dbReference type="GO" id="GO:0008094">
    <property type="term" value="F:ATP-dependent activity, acting on DNA"/>
    <property type="evidence" value="ECO:0007669"/>
    <property type="project" value="TreeGrafter"/>
</dbReference>
<organism evidence="14 15">
    <name type="scientific">Funneliformis caledonium</name>
    <dbReference type="NCBI Taxonomy" id="1117310"/>
    <lineage>
        <taxon>Eukaryota</taxon>
        <taxon>Fungi</taxon>
        <taxon>Fungi incertae sedis</taxon>
        <taxon>Mucoromycota</taxon>
        <taxon>Glomeromycotina</taxon>
        <taxon>Glomeromycetes</taxon>
        <taxon>Glomerales</taxon>
        <taxon>Glomeraceae</taxon>
        <taxon>Funneliformis</taxon>
    </lineage>
</organism>
<dbReference type="PANTHER" id="PTHR45626">
    <property type="entry name" value="TRANSCRIPTION TERMINATION FACTOR 2-RELATED"/>
    <property type="match status" value="1"/>
</dbReference>
<keyword evidence="8" id="KW-0067">ATP-binding</keyword>